<dbReference type="PRINTS" id="PR00455">
    <property type="entry name" value="HTHTETR"/>
</dbReference>
<dbReference type="InterPro" id="IPR050109">
    <property type="entry name" value="HTH-type_TetR-like_transc_reg"/>
</dbReference>
<evidence type="ECO:0000256" key="3">
    <source>
        <dbReference type="ARBA" id="ARBA00023163"/>
    </source>
</evidence>
<dbReference type="RefSeq" id="WP_337316413.1">
    <property type="nucleotide sequence ID" value="NZ_JBBDGN010000001.1"/>
</dbReference>
<dbReference type="InterPro" id="IPR023772">
    <property type="entry name" value="DNA-bd_HTH_TetR-type_CS"/>
</dbReference>
<feature type="DNA-binding region" description="H-T-H motif" evidence="4">
    <location>
        <begin position="33"/>
        <end position="52"/>
    </location>
</feature>
<evidence type="ECO:0000313" key="6">
    <source>
        <dbReference type="EMBL" id="MEJ1090234.1"/>
    </source>
</evidence>
<sequence length="197" mass="21107">MPKISESRREERRSDIMQAALRCFLRAGYQQTSMADIIAESGLSAGAIYSYFPSKQALIRGVATQVLGERRAVVEAATAEHPLSPSEIVTLLINGVRAHAPAQAIVQVWSEATVDSDLRAHIQGMIGDMRGTITGALTRWGAAHPEALPAGQAPASWAAATSATLIGLLPGFMLQRALVGDFDEEGYLLGIRLLLRD</sequence>
<gene>
    <name evidence="6" type="ORF">WDU93_00895</name>
</gene>
<evidence type="ECO:0000313" key="7">
    <source>
        <dbReference type="Proteomes" id="UP001366085"/>
    </source>
</evidence>
<reference evidence="6 7" key="1">
    <citation type="submission" date="2024-02" db="EMBL/GenBank/DDBJ databases">
        <authorList>
            <person name="Saticioglu I.B."/>
        </authorList>
    </citation>
    <scope>NUCLEOTIDE SEQUENCE [LARGE SCALE GENOMIC DNA]</scope>
    <source>
        <strain evidence="6 7">Mu-43</strain>
    </source>
</reference>
<proteinExistence type="predicted"/>
<dbReference type="Proteomes" id="UP001366085">
    <property type="component" value="Unassembled WGS sequence"/>
</dbReference>
<name>A0ABU8LFX4_9MICO</name>
<dbReference type="PANTHER" id="PTHR30055:SF234">
    <property type="entry name" value="HTH-TYPE TRANSCRIPTIONAL REGULATOR BETI"/>
    <property type="match status" value="1"/>
</dbReference>
<keyword evidence="1" id="KW-0805">Transcription regulation</keyword>
<evidence type="ECO:0000256" key="1">
    <source>
        <dbReference type="ARBA" id="ARBA00023015"/>
    </source>
</evidence>
<dbReference type="EMBL" id="JBBDGN010000001">
    <property type="protein sequence ID" value="MEJ1090234.1"/>
    <property type="molecule type" value="Genomic_DNA"/>
</dbReference>
<evidence type="ECO:0000256" key="4">
    <source>
        <dbReference type="PROSITE-ProRule" id="PRU00335"/>
    </source>
</evidence>
<dbReference type="PROSITE" id="PS01081">
    <property type="entry name" value="HTH_TETR_1"/>
    <property type="match status" value="1"/>
</dbReference>
<dbReference type="SUPFAM" id="SSF46689">
    <property type="entry name" value="Homeodomain-like"/>
    <property type="match status" value="1"/>
</dbReference>
<organism evidence="6 7">
    <name type="scientific">Microbacterium istanbulense</name>
    <dbReference type="NCBI Taxonomy" id="3122049"/>
    <lineage>
        <taxon>Bacteria</taxon>
        <taxon>Bacillati</taxon>
        <taxon>Actinomycetota</taxon>
        <taxon>Actinomycetes</taxon>
        <taxon>Micrococcales</taxon>
        <taxon>Microbacteriaceae</taxon>
        <taxon>Microbacterium</taxon>
    </lineage>
</organism>
<dbReference type="Gene3D" id="1.10.357.10">
    <property type="entry name" value="Tetracycline Repressor, domain 2"/>
    <property type="match status" value="1"/>
</dbReference>
<protein>
    <submittedName>
        <fullName evidence="6">TetR/AcrR family transcriptional regulator</fullName>
    </submittedName>
</protein>
<evidence type="ECO:0000256" key="2">
    <source>
        <dbReference type="ARBA" id="ARBA00023125"/>
    </source>
</evidence>
<keyword evidence="7" id="KW-1185">Reference proteome</keyword>
<dbReference type="Pfam" id="PF00440">
    <property type="entry name" value="TetR_N"/>
    <property type="match status" value="1"/>
</dbReference>
<keyword evidence="3" id="KW-0804">Transcription</keyword>
<dbReference type="PROSITE" id="PS50977">
    <property type="entry name" value="HTH_TETR_2"/>
    <property type="match status" value="1"/>
</dbReference>
<dbReference type="InterPro" id="IPR001647">
    <property type="entry name" value="HTH_TetR"/>
</dbReference>
<feature type="domain" description="HTH tetR-type" evidence="5">
    <location>
        <begin position="10"/>
        <end position="70"/>
    </location>
</feature>
<accession>A0ABU8LFX4</accession>
<comment type="caution">
    <text evidence="6">The sequence shown here is derived from an EMBL/GenBank/DDBJ whole genome shotgun (WGS) entry which is preliminary data.</text>
</comment>
<dbReference type="InterPro" id="IPR009057">
    <property type="entry name" value="Homeodomain-like_sf"/>
</dbReference>
<dbReference type="PANTHER" id="PTHR30055">
    <property type="entry name" value="HTH-TYPE TRANSCRIPTIONAL REGULATOR RUTR"/>
    <property type="match status" value="1"/>
</dbReference>
<evidence type="ECO:0000259" key="5">
    <source>
        <dbReference type="PROSITE" id="PS50977"/>
    </source>
</evidence>
<keyword evidence="2 4" id="KW-0238">DNA-binding</keyword>